<dbReference type="RefSeq" id="WP_180942240.1">
    <property type="nucleotide sequence ID" value="NZ_CP041240.1"/>
</dbReference>
<keyword evidence="3" id="KW-1185">Reference proteome</keyword>
<evidence type="ECO:0000259" key="1">
    <source>
        <dbReference type="Pfam" id="PF13847"/>
    </source>
</evidence>
<reference evidence="2 3" key="1">
    <citation type="submission" date="2019-06" db="EMBL/GenBank/DDBJ databases">
        <title>Complete genome sequence of Ensifer mexicanus ITTG R7 isolated from nodules of Acacia angustissima (Mill.) Kuntze.</title>
        <authorList>
            <person name="Rincon-Rosales R."/>
            <person name="Rogel M.A."/>
            <person name="Guerrero G."/>
            <person name="Rincon-Molina C.I."/>
            <person name="Lopez-Lopez A."/>
            <person name="Martinez-Romero E."/>
        </authorList>
    </citation>
    <scope>NUCLEOTIDE SEQUENCE [LARGE SCALE GENOMIC DNA]</scope>
    <source>
        <strain evidence="2 3">ITTG R7</strain>
        <plasmid evidence="3">pemeittgr7b</plasmid>
    </source>
</reference>
<proteinExistence type="predicted"/>
<organism evidence="2 3">
    <name type="scientific">Sinorhizobium mexicanum</name>
    <dbReference type="NCBI Taxonomy" id="375549"/>
    <lineage>
        <taxon>Bacteria</taxon>
        <taxon>Pseudomonadati</taxon>
        <taxon>Pseudomonadota</taxon>
        <taxon>Alphaproteobacteria</taxon>
        <taxon>Hyphomicrobiales</taxon>
        <taxon>Rhizobiaceae</taxon>
        <taxon>Sinorhizobium/Ensifer group</taxon>
        <taxon>Sinorhizobium</taxon>
    </lineage>
</organism>
<dbReference type="EMBL" id="CP041240">
    <property type="protein sequence ID" value="QLL64361.1"/>
    <property type="molecule type" value="Genomic_DNA"/>
</dbReference>
<dbReference type="Pfam" id="PF13847">
    <property type="entry name" value="Methyltransf_31"/>
    <property type="match status" value="1"/>
</dbReference>
<dbReference type="AlphaFoldDB" id="A0A859QZU6"/>
<dbReference type="InterPro" id="IPR029063">
    <property type="entry name" value="SAM-dependent_MTases_sf"/>
</dbReference>
<sequence length="236" mass="26750">MSELDRIRTVLRTSQQRTFPRKMREFGLDLIVREGVFPPEDFQSWRWFSENFPPFNGKTILEIGCGFGLPGLLLAKTGALSLLACDINPKAVANTLENAARNGIKNVGVIESDIFSSIPPGRKFDVIFWNHPWNFAPEDFEFINDVERGAFDPGYRLLERFLSEGREFLTERGKILLGFGTNARDDLLERLVAVNDLKSVIVKSGTYPNLNSTYRLFSIRRSATAYGFRPSMSVDT</sequence>
<name>A0A859QZU6_9HYPH</name>
<gene>
    <name evidence="2" type="ORF">FKV68_23295</name>
</gene>
<keyword evidence="2" id="KW-0808">Transferase</keyword>
<dbReference type="Gene3D" id="3.40.50.150">
    <property type="entry name" value="Vaccinia Virus protein VP39"/>
    <property type="match status" value="1"/>
</dbReference>
<dbReference type="GO" id="GO:0032259">
    <property type="term" value="P:methylation"/>
    <property type="evidence" value="ECO:0007669"/>
    <property type="project" value="UniProtKB-KW"/>
</dbReference>
<geneLocation type="plasmid" evidence="3">
    <name>pemeittgr7b</name>
</geneLocation>
<dbReference type="KEGG" id="emx:FKV68_23295"/>
<accession>A0A859QZU6</accession>
<dbReference type="CDD" id="cd02440">
    <property type="entry name" value="AdoMet_MTases"/>
    <property type="match status" value="1"/>
</dbReference>
<dbReference type="SUPFAM" id="SSF53335">
    <property type="entry name" value="S-adenosyl-L-methionine-dependent methyltransferases"/>
    <property type="match status" value="1"/>
</dbReference>
<dbReference type="InterPro" id="IPR050320">
    <property type="entry name" value="N5-glutamine_MTase"/>
</dbReference>
<evidence type="ECO:0000313" key="2">
    <source>
        <dbReference type="EMBL" id="QLL64361.1"/>
    </source>
</evidence>
<keyword evidence="2" id="KW-0614">Plasmid</keyword>
<dbReference type="InterPro" id="IPR025714">
    <property type="entry name" value="Methyltranfer_dom"/>
</dbReference>
<feature type="domain" description="Methyltransferase" evidence="1">
    <location>
        <begin position="56"/>
        <end position="162"/>
    </location>
</feature>
<dbReference type="GO" id="GO:0008168">
    <property type="term" value="F:methyltransferase activity"/>
    <property type="evidence" value="ECO:0007669"/>
    <property type="project" value="UniProtKB-KW"/>
</dbReference>
<keyword evidence="2" id="KW-0489">Methyltransferase</keyword>
<dbReference type="PANTHER" id="PTHR18895:SF74">
    <property type="entry name" value="MTRF1L RELEASE FACTOR GLUTAMINE METHYLTRANSFERASE"/>
    <property type="match status" value="1"/>
</dbReference>
<evidence type="ECO:0000313" key="3">
    <source>
        <dbReference type="Proteomes" id="UP000510721"/>
    </source>
</evidence>
<dbReference type="PANTHER" id="PTHR18895">
    <property type="entry name" value="HEMK METHYLTRANSFERASE"/>
    <property type="match status" value="1"/>
</dbReference>
<protein>
    <submittedName>
        <fullName evidence="2">Class I SAM-dependent methyltransferase</fullName>
    </submittedName>
</protein>
<dbReference type="Proteomes" id="UP000510721">
    <property type="component" value="Plasmid pEmeITTGR7b"/>
</dbReference>